<dbReference type="STRING" id="994479.GCA_000194155_03875"/>
<dbReference type="UniPathway" id="UPA00094"/>
<dbReference type="SUPFAM" id="SSF47336">
    <property type="entry name" value="ACP-like"/>
    <property type="match status" value="1"/>
</dbReference>
<evidence type="ECO:0000256" key="3">
    <source>
        <dbReference type="ARBA" id="ARBA00022553"/>
    </source>
</evidence>
<reference evidence="9" key="1">
    <citation type="submission" date="2017-12" db="EMBL/GenBank/DDBJ databases">
        <title>Sequencing the genomes of 1000 Actinobacteria strains.</title>
        <authorList>
            <person name="Klenk H.-P."/>
        </authorList>
    </citation>
    <scope>NUCLEOTIDE SEQUENCE [LARGE SCALE GENOMIC DNA]</scope>
    <source>
        <strain evidence="9">DSM 44228</strain>
    </source>
</reference>
<evidence type="ECO:0000313" key="9">
    <source>
        <dbReference type="EMBL" id="PKW18014.1"/>
    </source>
</evidence>
<organism evidence="9 10">
    <name type="scientific">Saccharopolyspora spinosa</name>
    <dbReference type="NCBI Taxonomy" id="60894"/>
    <lineage>
        <taxon>Bacteria</taxon>
        <taxon>Bacillati</taxon>
        <taxon>Actinomycetota</taxon>
        <taxon>Actinomycetes</taxon>
        <taxon>Pseudonocardiales</taxon>
        <taxon>Pseudonocardiaceae</taxon>
        <taxon>Saccharopolyspora</taxon>
    </lineage>
</organism>
<comment type="similarity">
    <text evidence="7">Belongs to the acyl carrier protein (ACP) family.</text>
</comment>
<dbReference type="Proteomes" id="UP000233786">
    <property type="component" value="Unassembled WGS sequence"/>
</dbReference>
<keyword evidence="3 7" id="KW-0597">Phosphoprotein</keyword>
<evidence type="ECO:0000256" key="5">
    <source>
        <dbReference type="ARBA" id="ARBA00023098"/>
    </source>
</evidence>
<dbReference type="GO" id="GO:0009245">
    <property type="term" value="P:lipid A biosynthetic process"/>
    <property type="evidence" value="ECO:0007669"/>
    <property type="project" value="TreeGrafter"/>
</dbReference>
<dbReference type="OrthoDB" id="6978112at2"/>
<dbReference type="PANTHER" id="PTHR20863:SF76">
    <property type="entry name" value="CARRIER DOMAIN-CONTAINING PROTEIN"/>
    <property type="match status" value="1"/>
</dbReference>
<keyword evidence="4 7" id="KW-0276">Fatty acid metabolism</keyword>
<keyword evidence="2 7" id="KW-0444">Lipid biosynthesis</keyword>
<dbReference type="EMBL" id="PJNB01000001">
    <property type="protein sequence ID" value="PKW18014.1"/>
    <property type="molecule type" value="Genomic_DNA"/>
</dbReference>
<dbReference type="GO" id="GO:0005829">
    <property type="term" value="C:cytosol"/>
    <property type="evidence" value="ECO:0007669"/>
    <property type="project" value="TreeGrafter"/>
</dbReference>
<dbReference type="InterPro" id="IPR036736">
    <property type="entry name" value="ACP-like_sf"/>
</dbReference>
<keyword evidence="7" id="KW-0963">Cytoplasm</keyword>
<comment type="pathway">
    <text evidence="7">Lipid metabolism; fatty acid biosynthesis.</text>
</comment>
<dbReference type="InterPro" id="IPR009081">
    <property type="entry name" value="PP-bd_ACP"/>
</dbReference>
<keyword evidence="10" id="KW-1185">Reference proteome</keyword>
<keyword evidence="5 7" id="KW-0443">Lipid metabolism</keyword>
<sequence>MSDLYTQLGELLTSKFDVESSDLRTDASFEDLGLDSLAQVELGELLEQHFGVEVTDAEMENMATLADILEALEKKGATV</sequence>
<dbReference type="InterPro" id="IPR006162">
    <property type="entry name" value="Ppantetheine_attach_site"/>
</dbReference>
<evidence type="ECO:0000256" key="6">
    <source>
        <dbReference type="ARBA" id="ARBA00023160"/>
    </source>
</evidence>
<comment type="PTM">
    <text evidence="7">4'-phosphopantetheine is transferred from CoA to a specific serine of apo-ACP by AcpS. This modification is essential for activity because fatty acids are bound in thioester linkage to the sulfhydryl of the prosthetic group.</text>
</comment>
<evidence type="ECO:0000256" key="1">
    <source>
        <dbReference type="ARBA" id="ARBA00022450"/>
    </source>
</evidence>
<dbReference type="InterPro" id="IPR003231">
    <property type="entry name" value="ACP"/>
</dbReference>
<dbReference type="Gene3D" id="1.10.1200.10">
    <property type="entry name" value="ACP-like"/>
    <property type="match status" value="1"/>
</dbReference>
<evidence type="ECO:0000256" key="2">
    <source>
        <dbReference type="ARBA" id="ARBA00022516"/>
    </source>
</evidence>
<dbReference type="GO" id="GO:0016020">
    <property type="term" value="C:membrane"/>
    <property type="evidence" value="ECO:0007669"/>
    <property type="project" value="GOC"/>
</dbReference>
<dbReference type="AlphaFoldDB" id="A0A2N3Y531"/>
<keyword evidence="1 7" id="KW-0596">Phosphopantetheine</keyword>
<proteinExistence type="inferred from homology"/>
<comment type="caution">
    <text evidence="9">The sequence shown here is derived from an EMBL/GenBank/DDBJ whole genome shotgun (WGS) entry which is preliminary data.</text>
</comment>
<evidence type="ECO:0000259" key="8">
    <source>
        <dbReference type="PROSITE" id="PS50075"/>
    </source>
</evidence>
<gene>
    <name evidence="7" type="primary">acpP</name>
    <name evidence="9" type="ORF">A8926_6063</name>
</gene>
<dbReference type="HAMAP" id="MF_01217">
    <property type="entry name" value="Acyl_carrier"/>
    <property type="match status" value="1"/>
</dbReference>
<dbReference type="GO" id="GO:0000035">
    <property type="term" value="F:acyl binding"/>
    <property type="evidence" value="ECO:0007669"/>
    <property type="project" value="TreeGrafter"/>
</dbReference>
<dbReference type="RefSeq" id="WP_010307579.1">
    <property type="nucleotide sequence ID" value="NZ_CP061007.1"/>
</dbReference>
<dbReference type="PROSITE" id="PS00012">
    <property type="entry name" value="PHOSPHOPANTETHEINE"/>
    <property type="match status" value="1"/>
</dbReference>
<keyword evidence="6 7" id="KW-0275">Fatty acid biosynthesis</keyword>
<comment type="subcellular location">
    <subcellularLocation>
        <location evidence="7">Cytoplasm</location>
    </subcellularLocation>
</comment>
<evidence type="ECO:0000256" key="4">
    <source>
        <dbReference type="ARBA" id="ARBA00022832"/>
    </source>
</evidence>
<name>A0A2N3Y531_SACSN</name>
<feature type="domain" description="Carrier" evidence="8">
    <location>
        <begin position="2"/>
        <end position="76"/>
    </location>
</feature>
<dbReference type="PROSITE" id="PS50075">
    <property type="entry name" value="CARRIER"/>
    <property type="match status" value="1"/>
</dbReference>
<accession>A0A2N3Y531</accession>
<comment type="function">
    <text evidence="7">Carrier of the growing fatty acid chain in fatty acid biosynthesis.</text>
</comment>
<dbReference type="PANTHER" id="PTHR20863">
    <property type="entry name" value="ACYL CARRIER PROTEIN"/>
    <property type="match status" value="1"/>
</dbReference>
<dbReference type="Pfam" id="PF00550">
    <property type="entry name" value="PP-binding"/>
    <property type="match status" value="1"/>
</dbReference>
<feature type="modified residue" description="O-(pantetheine 4'-phosphoryl)serine" evidence="7">
    <location>
        <position position="36"/>
    </location>
</feature>
<evidence type="ECO:0000313" key="10">
    <source>
        <dbReference type="Proteomes" id="UP000233786"/>
    </source>
</evidence>
<protein>
    <recommendedName>
        <fullName evidence="7">Acyl carrier protein</fullName>
        <shortName evidence="7">ACP</shortName>
    </recommendedName>
</protein>
<evidence type="ECO:0000256" key="7">
    <source>
        <dbReference type="HAMAP-Rule" id="MF_01217"/>
    </source>
</evidence>
<dbReference type="GO" id="GO:0000036">
    <property type="term" value="F:acyl carrier activity"/>
    <property type="evidence" value="ECO:0007669"/>
    <property type="project" value="UniProtKB-UniRule"/>
</dbReference>